<accession>A0A9J6CQK3</accession>
<gene>
    <name evidence="2" type="ORF">PVAND_013521</name>
</gene>
<protein>
    <recommendedName>
        <fullName evidence="4">Salivary secreted peptide</fullName>
    </recommendedName>
</protein>
<dbReference type="InterPro" id="IPR031734">
    <property type="entry name" value="MBF2"/>
</dbReference>
<comment type="caution">
    <text evidence="2">The sequence shown here is derived from an EMBL/GenBank/DDBJ whole genome shotgun (WGS) entry which is preliminary data.</text>
</comment>
<keyword evidence="3" id="KW-1185">Reference proteome</keyword>
<evidence type="ECO:0000313" key="3">
    <source>
        <dbReference type="Proteomes" id="UP001107558"/>
    </source>
</evidence>
<evidence type="ECO:0008006" key="4">
    <source>
        <dbReference type="Google" id="ProtNLM"/>
    </source>
</evidence>
<dbReference type="Pfam" id="PF15868">
    <property type="entry name" value="MBF2"/>
    <property type="match status" value="1"/>
</dbReference>
<dbReference type="PANTHER" id="PTHR37685:SF1">
    <property type="entry name" value="GEO11136P1-RELATED"/>
    <property type="match status" value="1"/>
</dbReference>
<evidence type="ECO:0000313" key="2">
    <source>
        <dbReference type="EMBL" id="KAG5684285.1"/>
    </source>
</evidence>
<dbReference type="PANTHER" id="PTHR37685">
    <property type="entry name" value="GEO11136P1-RELATED"/>
    <property type="match status" value="1"/>
</dbReference>
<feature type="signal peptide" evidence="1">
    <location>
        <begin position="1"/>
        <end position="18"/>
    </location>
</feature>
<sequence length="117" mass="13156">MRLLVVITFLALVGFAVSVNITWGHVGPYDILLHHEIVKKSSSFLQVVTLDVTYPQKYERNNRTISGIRITDQIPKGKGGYAQLYAGGPGFNHTTIHFKSQRGNSFNFILEIFGARY</sequence>
<keyword evidence="1" id="KW-0732">Signal</keyword>
<dbReference type="OrthoDB" id="8192785at2759"/>
<name>A0A9J6CQK3_POLVA</name>
<dbReference type="Proteomes" id="UP001107558">
    <property type="component" value="Chromosome 1"/>
</dbReference>
<evidence type="ECO:0000256" key="1">
    <source>
        <dbReference type="SAM" id="SignalP"/>
    </source>
</evidence>
<feature type="chain" id="PRO_5039953570" description="Salivary secreted peptide" evidence="1">
    <location>
        <begin position="19"/>
        <end position="117"/>
    </location>
</feature>
<proteinExistence type="predicted"/>
<dbReference type="EMBL" id="JADBJN010000001">
    <property type="protein sequence ID" value="KAG5684285.1"/>
    <property type="molecule type" value="Genomic_DNA"/>
</dbReference>
<dbReference type="AlphaFoldDB" id="A0A9J6CQK3"/>
<reference evidence="2" key="1">
    <citation type="submission" date="2021-03" db="EMBL/GenBank/DDBJ databases">
        <title>Chromosome level genome of the anhydrobiotic midge Polypedilum vanderplanki.</title>
        <authorList>
            <person name="Yoshida Y."/>
            <person name="Kikawada T."/>
            <person name="Gusev O."/>
        </authorList>
    </citation>
    <scope>NUCLEOTIDE SEQUENCE</scope>
    <source>
        <strain evidence="2">NIAS01</strain>
        <tissue evidence="2">Whole body or cell culture</tissue>
    </source>
</reference>
<organism evidence="2 3">
    <name type="scientific">Polypedilum vanderplanki</name>
    <name type="common">Sleeping chironomid midge</name>
    <dbReference type="NCBI Taxonomy" id="319348"/>
    <lineage>
        <taxon>Eukaryota</taxon>
        <taxon>Metazoa</taxon>
        <taxon>Ecdysozoa</taxon>
        <taxon>Arthropoda</taxon>
        <taxon>Hexapoda</taxon>
        <taxon>Insecta</taxon>
        <taxon>Pterygota</taxon>
        <taxon>Neoptera</taxon>
        <taxon>Endopterygota</taxon>
        <taxon>Diptera</taxon>
        <taxon>Nematocera</taxon>
        <taxon>Chironomoidea</taxon>
        <taxon>Chironomidae</taxon>
        <taxon>Chironominae</taxon>
        <taxon>Polypedilum</taxon>
        <taxon>Polypedilum</taxon>
    </lineage>
</organism>